<evidence type="ECO:0000256" key="2">
    <source>
        <dbReference type="ARBA" id="ARBA00010794"/>
    </source>
</evidence>
<keyword evidence="7" id="KW-0256">Endoplasmic reticulum</keyword>
<feature type="transmembrane region" description="Helical" evidence="10">
    <location>
        <begin position="106"/>
        <end position="128"/>
    </location>
</feature>
<keyword evidence="4" id="KW-0808">Transferase</keyword>
<evidence type="ECO:0000256" key="7">
    <source>
        <dbReference type="ARBA" id="ARBA00022824"/>
    </source>
</evidence>
<comment type="similarity">
    <text evidence="2">Belongs to the polyprenol kinase family.</text>
</comment>
<evidence type="ECO:0000256" key="6">
    <source>
        <dbReference type="ARBA" id="ARBA00022777"/>
    </source>
</evidence>
<organism evidence="11 12">
    <name type="scientific">Nesidiocoris tenuis</name>
    <dbReference type="NCBI Taxonomy" id="355587"/>
    <lineage>
        <taxon>Eukaryota</taxon>
        <taxon>Metazoa</taxon>
        <taxon>Ecdysozoa</taxon>
        <taxon>Arthropoda</taxon>
        <taxon>Hexapoda</taxon>
        <taxon>Insecta</taxon>
        <taxon>Pterygota</taxon>
        <taxon>Neoptera</taxon>
        <taxon>Paraneoptera</taxon>
        <taxon>Hemiptera</taxon>
        <taxon>Heteroptera</taxon>
        <taxon>Panheteroptera</taxon>
        <taxon>Cimicomorpha</taxon>
        <taxon>Miridae</taxon>
        <taxon>Dicyphina</taxon>
        <taxon>Nesidiocoris</taxon>
    </lineage>
</organism>
<evidence type="ECO:0000313" key="11">
    <source>
        <dbReference type="EMBL" id="BES94551.1"/>
    </source>
</evidence>
<dbReference type="Proteomes" id="UP001307889">
    <property type="component" value="Chromosome 5"/>
</dbReference>
<evidence type="ECO:0000256" key="4">
    <source>
        <dbReference type="ARBA" id="ARBA00022679"/>
    </source>
</evidence>
<protein>
    <recommendedName>
        <fullName evidence="3">dolichol kinase</fullName>
        <ecNumber evidence="3">2.7.1.108</ecNumber>
    </recommendedName>
</protein>
<keyword evidence="5 10" id="KW-0812">Transmembrane</keyword>
<comment type="subcellular location">
    <subcellularLocation>
        <location evidence="1">Endoplasmic reticulum membrane</location>
        <topology evidence="1">Multi-pass membrane protein</topology>
    </subcellularLocation>
</comment>
<accession>A0ABN7AQQ4</accession>
<keyword evidence="8 10" id="KW-1133">Transmembrane helix</keyword>
<evidence type="ECO:0000256" key="5">
    <source>
        <dbReference type="ARBA" id="ARBA00022692"/>
    </source>
</evidence>
<dbReference type="InterPro" id="IPR032974">
    <property type="entry name" value="Polypren_kinase"/>
</dbReference>
<feature type="transmembrane region" description="Helical" evidence="10">
    <location>
        <begin position="171"/>
        <end position="190"/>
    </location>
</feature>
<dbReference type="EC" id="2.7.1.108" evidence="3"/>
<reference evidence="11 12" key="1">
    <citation type="submission" date="2023-09" db="EMBL/GenBank/DDBJ databases">
        <title>Nesidiocoris tenuis whole genome shotgun sequence.</title>
        <authorList>
            <person name="Shibata T."/>
            <person name="Shimoda M."/>
            <person name="Kobayashi T."/>
            <person name="Uehara T."/>
        </authorList>
    </citation>
    <scope>NUCLEOTIDE SEQUENCE [LARGE SCALE GENOMIC DNA]</scope>
    <source>
        <strain evidence="11 12">Japan</strain>
    </source>
</reference>
<gene>
    <name evidence="11" type="ORF">NTJ_07361</name>
</gene>
<evidence type="ECO:0000313" key="12">
    <source>
        <dbReference type="Proteomes" id="UP001307889"/>
    </source>
</evidence>
<feature type="transmembrane region" description="Helical" evidence="10">
    <location>
        <begin position="81"/>
        <end position="100"/>
    </location>
</feature>
<feature type="transmembrane region" description="Helical" evidence="10">
    <location>
        <begin position="140"/>
        <end position="159"/>
    </location>
</feature>
<evidence type="ECO:0000256" key="8">
    <source>
        <dbReference type="ARBA" id="ARBA00022989"/>
    </source>
</evidence>
<feature type="transmembrane region" description="Helical" evidence="10">
    <location>
        <begin position="197"/>
        <end position="218"/>
    </location>
</feature>
<feature type="transmembrane region" description="Helical" evidence="10">
    <location>
        <begin position="365"/>
        <end position="387"/>
    </location>
</feature>
<evidence type="ECO:0000256" key="3">
    <source>
        <dbReference type="ARBA" id="ARBA00012132"/>
    </source>
</evidence>
<name>A0ABN7AQQ4_9HEMI</name>
<keyword evidence="9 10" id="KW-0472">Membrane</keyword>
<proteinExistence type="inferred from homology"/>
<dbReference type="PANTHER" id="PTHR13205:SF15">
    <property type="entry name" value="DOLICHOL KINASE"/>
    <property type="match status" value="1"/>
</dbReference>
<sequence>MAHTYSHTINKQITSYLVEKGIVSRRDAGPGTWLSLLLPICVMKGELIYETSDKYKVASCISAGFLLHSILVMTRSYAQKYIQPVEVSVCCLVSIISLYFFSPEGFVLSILYGSLSVFTYHTLILPLMKLCPRSFSYGEATIVAQGFVLFLSLCVVRETRPTNDCYSISTTILQCGNICMLGLAACAFHLELKGKPFEFYSLLSVTVVVLLISLYFLIGTNPLLWILNLFTEDMTTLWMLSFWVGCSVLAAIVVSTQITSERKANTVTRKTFHVLSLLVFVPGIVLKPCAIYLASGVAFAILLFLDALRVLEMPPLGKFLQQGYSSFVDQKDEGPLALTPIYLLVGCSWPLWIHPDLSKSDLLPLFAGLLSIGVGDSAASACGTLVGKNRWPGSKKTKEGTAACFLSQLFLVIFLIHIGYVPRTNLIKPTFAIATSSFVEAKTDQVDNIVLPLLMYAMML</sequence>
<feature type="transmembrane region" description="Helical" evidence="10">
    <location>
        <begin position="238"/>
        <end position="255"/>
    </location>
</feature>
<evidence type="ECO:0000256" key="9">
    <source>
        <dbReference type="ARBA" id="ARBA00023136"/>
    </source>
</evidence>
<dbReference type="PANTHER" id="PTHR13205">
    <property type="entry name" value="TRANSMEMBRANE PROTEIN 15-RELATED"/>
    <property type="match status" value="1"/>
</dbReference>
<dbReference type="GO" id="GO:0016301">
    <property type="term" value="F:kinase activity"/>
    <property type="evidence" value="ECO:0007669"/>
    <property type="project" value="UniProtKB-KW"/>
</dbReference>
<evidence type="ECO:0000256" key="1">
    <source>
        <dbReference type="ARBA" id="ARBA00004477"/>
    </source>
</evidence>
<dbReference type="EMBL" id="AP028913">
    <property type="protein sequence ID" value="BES94551.1"/>
    <property type="molecule type" value="Genomic_DNA"/>
</dbReference>
<evidence type="ECO:0000256" key="10">
    <source>
        <dbReference type="SAM" id="Phobius"/>
    </source>
</evidence>
<keyword evidence="12" id="KW-1185">Reference proteome</keyword>
<feature type="transmembrane region" description="Helical" evidence="10">
    <location>
        <begin position="399"/>
        <end position="420"/>
    </location>
</feature>
<keyword evidence="6 11" id="KW-0418">Kinase</keyword>